<organism evidence="1 2">
    <name type="scientific">Reichenbachiella faecimaris</name>
    <dbReference type="NCBI Taxonomy" id="692418"/>
    <lineage>
        <taxon>Bacteria</taxon>
        <taxon>Pseudomonadati</taxon>
        <taxon>Bacteroidota</taxon>
        <taxon>Cytophagia</taxon>
        <taxon>Cytophagales</taxon>
        <taxon>Reichenbachiellaceae</taxon>
        <taxon>Reichenbachiella</taxon>
    </lineage>
</organism>
<dbReference type="RefSeq" id="WP_084372581.1">
    <property type="nucleotide sequence ID" value="NZ_FWYF01000002.1"/>
</dbReference>
<evidence type="ECO:0000313" key="1">
    <source>
        <dbReference type="EMBL" id="SMD34191.1"/>
    </source>
</evidence>
<reference evidence="1 2" key="1">
    <citation type="submission" date="2017-04" db="EMBL/GenBank/DDBJ databases">
        <authorList>
            <person name="Afonso C.L."/>
            <person name="Miller P.J."/>
            <person name="Scott M.A."/>
            <person name="Spackman E."/>
            <person name="Goraichik I."/>
            <person name="Dimitrov K.M."/>
            <person name="Suarez D.L."/>
            <person name="Swayne D.E."/>
        </authorList>
    </citation>
    <scope>NUCLEOTIDE SEQUENCE [LARGE SCALE GENOMIC DNA]</scope>
    <source>
        <strain evidence="1 2">DSM 26133</strain>
    </source>
</reference>
<dbReference type="AlphaFoldDB" id="A0A1W2GC62"/>
<dbReference type="EMBL" id="FWYF01000002">
    <property type="protein sequence ID" value="SMD34191.1"/>
    <property type="molecule type" value="Genomic_DNA"/>
</dbReference>
<keyword evidence="2" id="KW-1185">Reference proteome</keyword>
<evidence type="ECO:0000313" key="2">
    <source>
        <dbReference type="Proteomes" id="UP000192472"/>
    </source>
</evidence>
<dbReference type="STRING" id="692418.SAMN04488029_1892"/>
<accession>A0A1W2GC62</accession>
<dbReference type="Proteomes" id="UP000192472">
    <property type="component" value="Unassembled WGS sequence"/>
</dbReference>
<name>A0A1W2GC62_REIFA</name>
<protein>
    <submittedName>
        <fullName evidence="1">Uncharacterized protein</fullName>
    </submittedName>
</protein>
<gene>
    <name evidence="1" type="ORF">SAMN04488029_1892</name>
</gene>
<proteinExistence type="predicted"/>
<sequence>MSVKENAVITVSYENGQLVLSDNEGSPFDPKHPEKFTTKVKSNGKAGWKAGEGISSLPLIKVDSGEDIFKKLPYEKKGVWESKIDNKQSGEAKYSITYIAEGSTEQVTVDPVLKIEGPGD</sequence>